<proteinExistence type="predicted"/>
<gene>
    <name evidence="3" type="ORF">RFM23_00845</name>
</gene>
<dbReference type="EC" id="1.14.13.-" evidence="3"/>
<dbReference type="PANTHER" id="PTHR43539:SF78">
    <property type="entry name" value="FLAVIN-CONTAINING MONOOXYGENASE"/>
    <property type="match status" value="1"/>
</dbReference>
<evidence type="ECO:0000313" key="4">
    <source>
        <dbReference type="Proteomes" id="UP001276564"/>
    </source>
</evidence>
<dbReference type="RefSeq" id="WP_281405019.1">
    <property type="nucleotide sequence ID" value="NZ_JAVIIP010000001.1"/>
</dbReference>
<keyword evidence="4" id="KW-1185">Reference proteome</keyword>
<dbReference type="EMBL" id="JAVIIP010000001">
    <property type="protein sequence ID" value="MDX8536162.1"/>
    <property type="molecule type" value="Genomic_DNA"/>
</dbReference>
<evidence type="ECO:0000256" key="2">
    <source>
        <dbReference type="SAM" id="MobiDB-lite"/>
    </source>
</evidence>
<protein>
    <submittedName>
        <fullName evidence="3">NAD(P)/FAD-dependent oxidoreductase</fullName>
        <ecNumber evidence="3">1.14.13.-</ecNumber>
    </submittedName>
</protein>
<dbReference type="InterPro" id="IPR050982">
    <property type="entry name" value="Auxin_biosynth/cation_transpt"/>
</dbReference>
<name>A0ABU5AFY7_9HYPH</name>
<reference evidence="3 4" key="1">
    <citation type="submission" date="2023-08" db="EMBL/GenBank/DDBJ databases">
        <title>Implementing the SeqCode for naming new Mesorhizobium species isolated from Vachellia karroo root nodules.</title>
        <authorList>
            <person name="Van Lill M."/>
        </authorList>
    </citation>
    <scope>NUCLEOTIDE SEQUENCE [LARGE SCALE GENOMIC DNA]</scope>
    <source>
        <strain evidence="3 4">VK4B</strain>
    </source>
</reference>
<evidence type="ECO:0000256" key="1">
    <source>
        <dbReference type="ARBA" id="ARBA00023002"/>
    </source>
</evidence>
<dbReference type="PANTHER" id="PTHR43539">
    <property type="entry name" value="FLAVIN-BINDING MONOOXYGENASE-LIKE PROTEIN (AFU_ORTHOLOGUE AFUA_4G09220)"/>
    <property type="match status" value="1"/>
</dbReference>
<dbReference type="GO" id="GO:0016491">
    <property type="term" value="F:oxidoreductase activity"/>
    <property type="evidence" value="ECO:0007669"/>
    <property type="project" value="UniProtKB-KW"/>
</dbReference>
<sequence length="444" mass="48974">MRPIFDRHTVPVPGRPKSRGRPALGGARVSLESLYEEHDTVIIGGGQAGLAMSYHLRQRGRQHIVLERFTVAERWRSERWDSLRFQLPNRWLDLPGKPYAGTEPDGFVHHSEVLRFVVDYAAEIEAPVRTGVEVTGLSRDDRGAAYHLETANGPIRARHVVIATGPFQRPIVPGYSHAVPASICQIDATCYRNPQQLPPGAVLVVGSGNSGCQIADELLRSGRRVFLAVSRHSRVPRRYRGQDLIWWYENLGRFDVTIDSFPNRRYPPSVILTGMDGGYDLDPRRLGVEGATLLGRLVGIADGTAVLADDAVDALAAADRSYAGFLEAADHLAATTSMQSEVDQQDRSVPPLPFQIESVPALKLSGENVRTIVWASGYGYNYDWVNLKIIDANGTPVQQRGVTPCPGVYFLGLHWMHTFRSAVLSFVGRDAAYIADHIESLAPI</sequence>
<accession>A0ABU5AFY7</accession>
<organism evidence="3 4">
    <name type="scientific">Mesorhizobium abyssinicae</name>
    <dbReference type="NCBI Taxonomy" id="1209958"/>
    <lineage>
        <taxon>Bacteria</taxon>
        <taxon>Pseudomonadati</taxon>
        <taxon>Pseudomonadota</taxon>
        <taxon>Alphaproteobacteria</taxon>
        <taxon>Hyphomicrobiales</taxon>
        <taxon>Phyllobacteriaceae</taxon>
        <taxon>Mesorhizobium</taxon>
    </lineage>
</organism>
<dbReference type="PRINTS" id="PR00368">
    <property type="entry name" value="FADPNR"/>
</dbReference>
<dbReference type="SUPFAM" id="SSF51905">
    <property type="entry name" value="FAD/NAD(P)-binding domain"/>
    <property type="match status" value="2"/>
</dbReference>
<comment type="caution">
    <text evidence="3">The sequence shown here is derived from an EMBL/GenBank/DDBJ whole genome shotgun (WGS) entry which is preliminary data.</text>
</comment>
<dbReference type="Gene3D" id="3.50.50.60">
    <property type="entry name" value="FAD/NAD(P)-binding domain"/>
    <property type="match status" value="2"/>
</dbReference>
<evidence type="ECO:0000313" key="3">
    <source>
        <dbReference type="EMBL" id="MDX8536162.1"/>
    </source>
</evidence>
<dbReference type="Pfam" id="PF13738">
    <property type="entry name" value="Pyr_redox_3"/>
    <property type="match status" value="1"/>
</dbReference>
<dbReference type="PRINTS" id="PR00411">
    <property type="entry name" value="PNDRDTASEI"/>
</dbReference>
<dbReference type="InterPro" id="IPR036188">
    <property type="entry name" value="FAD/NAD-bd_sf"/>
</dbReference>
<dbReference type="Proteomes" id="UP001276564">
    <property type="component" value="Unassembled WGS sequence"/>
</dbReference>
<keyword evidence="1 3" id="KW-0560">Oxidoreductase</keyword>
<feature type="region of interest" description="Disordered" evidence="2">
    <location>
        <begin position="1"/>
        <end position="24"/>
    </location>
</feature>